<feature type="domain" description="EngA-type G" evidence="11">
    <location>
        <begin position="3"/>
        <end position="167"/>
    </location>
</feature>
<keyword evidence="6 8" id="KW-0342">GTP-binding</keyword>
<sequence>MGNIVAIVGRPNVGKSTLFNRLTESRAAIVDGEEGVTRDRHYGTSEWNGKTFSVIDTGGYVTNSEDVFEEAIRKQAAIAMDEADVILFMVDVQNGITDLDQSVANILRRINKPVLLVVNKVDNNDLNLDATEFYGLGYEKLYSISSNSGSGTGDLLDEVTNLLPEQKEEETEEELPRFAVVGRPNAGKSLLVNTLLGEDRNIVTDISGTTRDAIYTRYNKFDRDFYLVDTAGLRKKAKVREDLEFYSVMRSVRVIEYADVCLVMIDATKGIESQDVNILHLAVRNNKGVVVLINKWDLIEKQTDTAKKMETEIKNRLSPFEDVPIIFISALTKQRIFKALETATKVYENRNRKIKTSQLNDYLLPLIERTPPPSIKGKYIKIKYVAQLPTPYPAFAFYCNLPQYVKEPYRRFLVNQLRKGFNFTGVPIKIFIRKK</sequence>
<dbReference type="GO" id="GO:0043022">
    <property type="term" value="F:ribosome binding"/>
    <property type="evidence" value="ECO:0007669"/>
    <property type="project" value="TreeGrafter"/>
</dbReference>
<dbReference type="InterPro" id="IPR016484">
    <property type="entry name" value="GTPase_Der"/>
</dbReference>
<organism evidence="12 13">
    <name type="scientific">Salinivirga cyanobacteriivorans</name>
    <dbReference type="NCBI Taxonomy" id="1307839"/>
    <lineage>
        <taxon>Bacteria</taxon>
        <taxon>Pseudomonadati</taxon>
        <taxon>Bacteroidota</taxon>
        <taxon>Bacteroidia</taxon>
        <taxon>Bacteroidales</taxon>
        <taxon>Salinivirgaceae</taxon>
        <taxon>Salinivirga</taxon>
    </lineage>
</organism>
<comment type="function">
    <text evidence="8 10">GTPase that plays an essential role in the late steps of ribosome biogenesis.</text>
</comment>
<keyword evidence="3 8" id="KW-0690">Ribosome biogenesis</keyword>
<feature type="binding site" evidence="8">
    <location>
        <begin position="9"/>
        <end position="16"/>
    </location>
    <ligand>
        <name>GTP</name>
        <dbReference type="ChEBI" id="CHEBI:37565"/>
        <label>1</label>
    </ligand>
</feature>
<dbReference type="CDD" id="cd01894">
    <property type="entry name" value="EngA1"/>
    <property type="match status" value="1"/>
</dbReference>
<dbReference type="Gene3D" id="3.40.50.300">
    <property type="entry name" value="P-loop containing nucleotide triphosphate hydrolases"/>
    <property type="match status" value="2"/>
</dbReference>
<dbReference type="Pfam" id="PF14714">
    <property type="entry name" value="KH_dom-like"/>
    <property type="match status" value="1"/>
</dbReference>
<evidence type="ECO:0000256" key="3">
    <source>
        <dbReference type="ARBA" id="ARBA00022517"/>
    </source>
</evidence>
<dbReference type="PANTHER" id="PTHR43834:SF6">
    <property type="entry name" value="GTPASE DER"/>
    <property type="match status" value="1"/>
</dbReference>
<dbReference type="FunFam" id="3.30.300.20:FF:000004">
    <property type="entry name" value="GTPase Der"/>
    <property type="match status" value="1"/>
</dbReference>
<dbReference type="PIRSF" id="PIRSF006485">
    <property type="entry name" value="GTP-binding_EngA"/>
    <property type="match status" value="1"/>
</dbReference>
<dbReference type="InterPro" id="IPR005225">
    <property type="entry name" value="Small_GTP-bd"/>
</dbReference>
<dbReference type="FunFam" id="3.40.50.300:FF:000040">
    <property type="entry name" value="GTPase Der"/>
    <property type="match status" value="1"/>
</dbReference>
<feature type="binding site" evidence="8">
    <location>
        <begin position="229"/>
        <end position="233"/>
    </location>
    <ligand>
        <name>GTP</name>
        <dbReference type="ChEBI" id="CHEBI:37565"/>
        <label>2</label>
    </ligand>
</feature>
<evidence type="ECO:0000256" key="6">
    <source>
        <dbReference type="ARBA" id="ARBA00023134"/>
    </source>
</evidence>
<dbReference type="InterPro" id="IPR015946">
    <property type="entry name" value="KH_dom-like_a/b"/>
</dbReference>
<feature type="binding site" evidence="8">
    <location>
        <begin position="182"/>
        <end position="189"/>
    </location>
    <ligand>
        <name>GTP</name>
        <dbReference type="ChEBI" id="CHEBI:37565"/>
        <label>2</label>
    </ligand>
</feature>
<comment type="subunit">
    <text evidence="8">Associates with the 50S ribosomal subunit.</text>
</comment>
<evidence type="ECO:0000256" key="8">
    <source>
        <dbReference type="HAMAP-Rule" id="MF_00195"/>
    </source>
</evidence>
<dbReference type="PATRIC" id="fig|1307839.3.peg.3167"/>
<dbReference type="GO" id="GO:0042254">
    <property type="term" value="P:ribosome biogenesis"/>
    <property type="evidence" value="ECO:0007669"/>
    <property type="project" value="UniProtKB-KW"/>
</dbReference>
<comment type="similarity">
    <text evidence="1 8 9 10">Belongs to the TRAFAC class TrmE-Era-EngA-EngB-Septin-like GTPase superfamily. EngA (Der) GTPase family.</text>
</comment>
<evidence type="ECO:0000256" key="7">
    <source>
        <dbReference type="ARBA" id="ARBA00032345"/>
    </source>
</evidence>
<evidence type="ECO:0000256" key="2">
    <source>
        <dbReference type="ARBA" id="ARBA00020953"/>
    </source>
</evidence>
<dbReference type="STRING" id="1307839.L21SP5_03007"/>
<keyword evidence="5 8" id="KW-0547">Nucleotide-binding</keyword>
<keyword evidence="4 10" id="KW-0677">Repeat</keyword>
<dbReference type="EMBL" id="CP013118">
    <property type="protein sequence ID" value="ALO16627.1"/>
    <property type="molecule type" value="Genomic_DNA"/>
</dbReference>
<dbReference type="Gene3D" id="3.30.300.20">
    <property type="match status" value="1"/>
</dbReference>
<evidence type="ECO:0000256" key="5">
    <source>
        <dbReference type="ARBA" id="ARBA00022741"/>
    </source>
</evidence>
<dbReference type="OrthoDB" id="9805918at2"/>
<dbReference type="KEGG" id="blq:L21SP5_03007"/>
<dbReference type="SUPFAM" id="SSF52540">
    <property type="entry name" value="P-loop containing nucleoside triphosphate hydrolases"/>
    <property type="match status" value="2"/>
</dbReference>
<evidence type="ECO:0000313" key="12">
    <source>
        <dbReference type="EMBL" id="ALO16627.1"/>
    </source>
</evidence>
<dbReference type="CDD" id="cd01895">
    <property type="entry name" value="EngA2"/>
    <property type="match status" value="1"/>
</dbReference>
<feature type="binding site" evidence="8">
    <location>
        <begin position="119"/>
        <end position="122"/>
    </location>
    <ligand>
        <name>GTP</name>
        <dbReference type="ChEBI" id="CHEBI:37565"/>
        <label>1</label>
    </ligand>
</feature>
<gene>
    <name evidence="8 12" type="primary">der</name>
    <name evidence="12" type="ORF">L21SP5_03007</name>
</gene>
<dbReference type="InterPro" id="IPR006073">
    <property type="entry name" value="GTP-bd"/>
</dbReference>
<dbReference type="Pfam" id="PF01926">
    <property type="entry name" value="MMR_HSR1"/>
    <property type="match status" value="2"/>
</dbReference>
<dbReference type="InterPro" id="IPR027417">
    <property type="entry name" value="P-loop_NTPase"/>
</dbReference>
<dbReference type="InterPro" id="IPR031166">
    <property type="entry name" value="G_ENGA"/>
</dbReference>
<dbReference type="PANTHER" id="PTHR43834">
    <property type="entry name" value="GTPASE DER"/>
    <property type="match status" value="1"/>
</dbReference>
<protein>
    <recommendedName>
        <fullName evidence="2 8">GTPase Der</fullName>
    </recommendedName>
    <alternativeName>
        <fullName evidence="7 8">GTP-binding protein EngA</fullName>
    </alternativeName>
</protein>
<evidence type="ECO:0000256" key="9">
    <source>
        <dbReference type="PROSITE-ProRule" id="PRU01049"/>
    </source>
</evidence>
<proteinExistence type="inferred from homology"/>
<feature type="binding site" evidence="8">
    <location>
        <begin position="56"/>
        <end position="60"/>
    </location>
    <ligand>
        <name>GTP</name>
        <dbReference type="ChEBI" id="CHEBI:37565"/>
        <label>1</label>
    </ligand>
</feature>
<dbReference type="HAMAP" id="MF_00195">
    <property type="entry name" value="GTPase_Der"/>
    <property type="match status" value="1"/>
</dbReference>
<dbReference type="AlphaFoldDB" id="A0A0S2I2G9"/>
<dbReference type="Proteomes" id="UP000064893">
    <property type="component" value="Chromosome"/>
</dbReference>
<accession>A0A0S2I2G9</accession>
<dbReference type="PRINTS" id="PR00326">
    <property type="entry name" value="GTP1OBG"/>
</dbReference>
<dbReference type="PROSITE" id="PS51712">
    <property type="entry name" value="G_ENGA"/>
    <property type="match status" value="2"/>
</dbReference>
<dbReference type="FunFam" id="3.40.50.300:FF:000953">
    <property type="entry name" value="GTPase Der"/>
    <property type="match status" value="1"/>
</dbReference>
<dbReference type="NCBIfam" id="TIGR03594">
    <property type="entry name" value="GTPase_EngA"/>
    <property type="match status" value="1"/>
</dbReference>
<evidence type="ECO:0000256" key="1">
    <source>
        <dbReference type="ARBA" id="ARBA00008279"/>
    </source>
</evidence>
<evidence type="ECO:0000313" key="13">
    <source>
        <dbReference type="Proteomes" id="UP000064893"/>
    </source>
</evidence>
<evidence type="ECO:0000256" key="10">
    <source>
        <dbReference type="RuleBase" id="RU004481"/>
    </source>
</evidence>
<evidence type="ECO:0000256" key="4">
    <source>
        <dbReference type="ARBA" id="ARBA00022737"/>
    </source>
</evidence>
<feature type="binding site" evidence="8">
    <location>
        <begin position="294"/>
        <end position="297"/>
    </location>
    <ligand>
        <name>GTP</name>
        <dbReference type="ChEBI" id="CHEBI:37565"/>
        <label>2</label>
    </ligand>
</feature>
<feature type="domain" description="EngA-type G" evidence="11">
    <location>
        <begin position="176"/>
        <end position="351"/>
    </location>
</feature>
<dbReference type="RefSeq" id="WP_057953983.1">
    <property type="nucleotide sequence ID" value="NZ_CP013118.1"/>
</dbReference>
<reference evidence="12 13" key="1">
    <citation type="submission" date="2015-11" db="EMBL/GenBank/DDBJ databases">
        <title>Description and complete genome sequence of a novel strain predominating in hypersaline microbial mats and representing a new family of the Bacteriodetes phylum.</title>
        <authorList>
            <person name="Spring S."/>
            <person name="Bunk B."/>
            <person name="Sproer C."/>
            <person name="Klenk H.-P."/>
        </authorList>
    </citation>
    <scope>NUCLEOTIDE SEQUENCE [LARGE SCALE GENOMIC DNA]</scope>
    <source>
        <strain evidence="12 13">L21-Spi-D4</strain>
    </source>
</reference>
<evidence type="ECO:0000259" key="11">
    <source>
        <dbReference type="PROSITE" id="PS51712"/>
    </source>
</evidence>
<keyword evidence="13" id="KW-1185">Reference proteome</keyword>
<dbReference type="InterPro" id="IPR032859">
    <property type="entry name" value="KH_dom-like"/>
</dbReference>
<name>A0A0S2I2G9_9BACT</name>
<dbReference type="NCBIfam" id="TIGR00231">
    <property type="entry name" value="small_GTP"/>
    <property type="match status" value="2"/>
</dbReference>
<dbReference type="GO" id="GO:0005525">
    <property type="term" value="F:GTP binding"/>
    <property type="evidence" value="ECO:0007669"/>
    <property type="project" value="UniProtKB-UniRule"/>
</dbReference>